<evidence type="ECO:0000256" key="9">
    <source>
        <dbReference type="ARBA" id="ARBA00023289"/>
    </source>
</evidence>
<evidence type="ECO:0000256" key="7">
    <source>
        <dbReference type="ARBA" id="ARBA00023134"/>
    </source>
</evidence>
<dbReference type="PANTHER" id="PTHR47977">
    <property type="entry name" value="RAS-RELATED PROTEIN RAB"/>
    <property type="match status" value="1"/>
</dbReference>
<dbReference type="EC" id="3.6.5.2" evidence="2"/>
<dbReference type="GeneID" id="117653161"/>
<organism evidence="12">
    <name type="scientific">Thrips palmi</name>
    <name type="common">Melon thrips</name>
    <dbReference type="NCBI Taxonomy" id="161013"/>
    <lineage>
        <taxon>Eukaryota</taxon>
        <taxon>Metazoa</taxon>
        <taxon>Ecdysozoa</taxon>
        <taxon>Arthropoda</taxon>
        <taxon>Hexapoda</taxon>
        <taxon>Insecta</taxon>
        <taxon>Pterygota</taxon>
        <taxon>Neoptera</taxon>
        <taxon>Paraneoptera</taxon>
        <taxon>Thysanoptera</taxon>
        <taxon>Terebrantia</taxon>
        <taxon>Thripoidea</taxon>
        <taxon>Thripidae</taxon>
        <taxon>Thrips</taxon>
    </lineage>
</organism>
<dbReference type="SMART" id="SM00173">
    <property type="entry name" value="RAS"/>
    <property type="match status" value="1"/>
</dbReference>
<evidence type="ECO:0000313" key="11">
    <source>
        <dbReference type="Proteomes" id="UP000515158"/>
    </source>
</evidence>
<dbReference type="NCBIfam" id="TIGR00231">
    <property type="entry name" value="small_GTP"/>
    <property type="match status" value="1"/>
</dbReference>
<dbReference type="SUPFAM" id="SSF52540">
    <property type="entry name" value="P-loop containing nucleoside triphosphate hydrolases"/>
    <property type="match status" value="1"/>
</dbReference>
<dbReference type="PRINTS" id="PR00449">
    <property type="entry name" value="RASTRNSFRMNG"/>
</dbReference>
<dbReference type="GO" id="GO:0015031">
    <property type="term" value="P:protein transport"/>
    <property type="evidence" value="ECO:0007669"/>
    <property type="project" value="UniProtKB-KW"/>
</dbReference>
<dbReference type="InterPro" id="IPR005225">
    <property type="entry name" value="Small_GTP-bd"/>
</dbReference>
<sequence length="209" mass="23372">MDPDILSTFKILIIGESAVGKTSLLLRFINDNFDPNVSATIGVDFKTKKVTVDGNTVKLAIWDTAGVERFRTLTPSYYRNAQGAIVVYDVSRRETFNKMQLWLDELDTYTTKRNIVKMIVGNKIDQDTREVTKEEGIKFARRHAALYIESSAKTRDNVECAFEELVQKIIQTPGLWEASTNQAGTISVSQNDSSDGYLPKCGGWSCSLA</sequence>
<dbReference type="KEGG" id="tpal:117653161"/>
<dbReference type="GO" id="GO:0005525">
    <property type="term" value="F:GTP binding"/>
    <property type="evidence" value="ECO:0007669"/>
    <property type="project" value="UniProtKB-KW"/>
</dbReference>
<dbReference type="InParanoid" id="A0A6P9AFY1"/>
<keyword evidence="8" id="KW-0449">Lipoprotein</keyword>
<dbReference type="AlphaFoldDB" id="A0A6P9AFY1"/>
<evidence type="ECO:0000313" key="12">
    <source>
        <dbReference type="RefSeq" id="XP_034254506.1"/>
    </source>
</evidence>
<reference evidence="12" key="1">
    <citation type="submission" date="2025-08" db="UniProtKB">
        <authorList>
            <consortium name="RefSeq"/>
        </authorList>
    </citation>
    <scope>IDENTIFICATION</scope>
    <source>
        <tissue evidence="12">Total insect</tissue>
    </source>
</reference>
<dbReference type="FunFam" id="3.40.50.300:FF:000430">
    <property type="entry name" value="Probable Ras-related protein Rab-18"/>
    <property type="match status" value="1"/>
</dbReference>
<keyword evidence="9" id="KW-0636">Prenylation</keyword>
<dbReference type="RefSeq" id="XP_034254506.1">
    <property type="nucleotide sequence ID" value="XM_034398615.1"/>
</dbReference>
<dbReference type="PROSITE" id="PS51419">
    <property type="entry name" value="RAB"/>
    <property type="match status" value="1"/>
</dbReference>
<evidence type="ECO:0000256" key="3">
    <source>
        <dbReference type="ARBA" id="ARBA00022448"/>
    </source>
</evidence>
<dbReference type="SMART" id="SM00174">
    <property type="entry name" value="RHO"/>
    <property type="match status" value="1"/>
</dbReference>
<keyword evidence="7" id="KW-0342">GTP-binding</keyword>
<dbReference type="Pfam" id="PF00071">
    <property type="entry name" value="Ras"/>
    <property type="match status" value="1"/>
</dbReference>
<dbReference type="SMART" id="SM00175">
    <property type="entry name" value="RAB"/>
    <property type="match status" value="1"/>
</dbReference>
<evidence type="ECO:0000256" key="5">
    <source>
        <dbReference type="ARBA" id="ARBA00022801"/>
    </source>
</evidence>
<protein>
    <recommendedName>
        <fullName evidence="2">small monomeric GTPase</fullName>
        <ecNumber evidence="2">3.6.5.2</ecNumber>
    </recommendedName>
</protein>
<dbReference type="GO" id="GO:0003925">
    <property type="term" value="F:G protein activity"/>
    <property type="evidence" value="ECO:0007669"/>
    <property type="project" value="UniProtKB-EC"/>
</dbReference>
<keyword evidence="6" id="KW-0653">Protein transport</keyword>
<evidence type="ECO:0000256" key="2">
    <source>
        <dbReference type="ARBA" id="ARBA00011984"/>
    </source>
</evidence>
<dbReference type="InterPro" id="IPR050227">
    <property type="entry name" value="Rab"/>
</dbReference>
<evidence type="ECO:0000256" key="8">
    <source>
        <dbReference type="ARBA" id="ARBA00023288"/>
    </source>
</evidence>
<keyword evidence="4" id="KW-0547">Nucleotide-binding</keyword>
<keyword evidence="3" id="KW-0813">Transport</keyword>
<name>A0A6P9AFY1_THRPL</name>
<evidence type="ECO:0000256" key="6">
    <source>
        <dbReference type="ARBA" id="ARBA00022927"/>
    </source>
</evidence>
<gene>
    <name evidence="12" type="primary">LOC117653161</name>
</gene>
<evidence type="ECO:0000256" key="1">
    <source>
        <dbReference type="ARBA" id="ARBA00006270"/>
    </source>
</evidence>
<dbReference type="Gene3D" id="3.40.50.300">
    <property type="entry name" value="P-loop containing nucleotide triphosphate hydrolases"/>
    <property type="match status" value="1"/>
</dbReference>
<keyword evidence="5" id="KW-0378">Hydrolase</keyword>
<dbReference type="Proteomes" id="UP000515158">
    <property type="component" value="Unplaced"/>
</dbReference>
<accession>A0A6P9AFY1</accession>
<dbReference type="SMART" id="SM00177">
    <property type="entry name" value="ARF"/>
    <property type="match status" value="1"/>
</dbReference>
<evidence type="ECO:0000256" key="10">
    <source>
        <dbReference type="ARBA" id="ARBA00047660"/>
    </source>
</evidence>
<keyword evidence="11" id="KW-1185">Reference proteome</keyword>
<comment type="similarity">
    <text evidence="1">Belongs to the small GTPase superfamily. Rab family.</text>
</comment>
<comment type="catalytic activity">
    <reaction evidence="10">
        <text>GTP + H2O = GDP + phosphate + H(+)</text>
        <dbReference type="Rhea" id="RHEA:19669"/>
        <dbReference type="ChEBI" id="CHEBI:15377"/>
        <dbReference type="ChEBI" id="CHEBI:15378"/>
        <dbReference type="ChEBI" id="CHEBI:37565"/>
        <dbReference type="ChEBI" id="CHEBI:43474"/>
        <dbReference type="ChEBI" id="CHEBI:58189"/>
        <dbReference type="EC" id="3.6.5.2"/>
    </reaction>
    <physiologicalReaction direction="left-to-right" evidence="10">
        <dbReference type="Rhea" id="RHEA:19670"/>
    </physiologicalReaction>
</comment>
<proteinExistence type="inferred from homology"/>
<dbReference type="InterPro" id="IPR001806">
    <property type="entry name" value="Small_GTPase"/>
</dbReference>
<dbReference type="SMART" id="SM00176">
    <property type="entry name" value="RAN"/>
    <property type="match status" value="1"/>
</dbReference>
<dbReference type="InterPro" id="IPR027417">
    <property type="entry name" value="P-loop_NTPase"/>
</dbReference>
<dbReference type="CDD" id="cd01863">
    <property type="entry name" value="Rab18"/>
    <property type="match status" value="1"/>
</dbReference>
<dbReference type="PROSITE" id="PS51421">
    <property type="entry name" value="RAS"/>
    <property type="match status" value="1"/>
</dbReference>
<evidence type="ECO:0000256" key="4">
    <source>
        <dbReference type="ARBA" id="ARBA00022741"/>
    </source>
</evidence>
<dbReference type="OrthoDB" id="9989112at2759"/>
<dbReference type="FunCoup" id="A0A6P9AFY1">
    <property type="interactions" value="1597"/>
</dbReference>